<feature type="region of interest" description="Disordered" evidence="1">
    <location>
        <begin position="67"/>
        <end position="94"/>
    </location>
</feature>
<dbReference type="EnsemblPlants" id="OMERI07G01540.1">
    <property type="protein sequence ID" value="OMERI07G01540.1"/>
    <property type="gene ID" value="OMERI07G01540"/>
</dbReference>
<reference evidence="2" key="1">
    <citation type="submission" date="2015-04" db="UniProtKB">
        <authorList>
            <consortium name="EnsemblPlants"/>
        </authorList>
    </citation>
    <scope>IDENTIFICATION</scope>
</reference>
<name>A0A0E0E7C3_9ORYZ</name>
<reference evidence="2" key="2">
    <citation type="submission" date="2018-05" db="EMBL/GenBank/DDBJ databases">
        <title>OmerRS3 (Oryza meridionalis Reference Sequence Version 3).</title>
        <authorList>
            <person name="Zhang J."/>
            <person name="Kudrna D."/>
            <person name="Lee S."/>
            <person name="Talag J."/>
            <person name="Welchert J."/>
            <person name="Wing R.A."/>
        </authorList>
    </citation>
    <scope>NUCLEOTIDE SEQUENCE [LARGE SCALE GENOMIC DNA]</scope>
    <source>
        <strain evidence="2">cv. OR44</strain>
    </source>
</reference>
<organism evidence="2">
    <name type="scientific">Oryza meridionalis</name>
    <dbReference type="NCBI Taxonomy" id="40149"/>
    <lineage>
        <taxon>Eukaryota</taxon>
        <taxon>Viridiplantae</taxon>
        <taxon>Streptophyta</taxon>
        <taxon>Embryophyta</taxon>
        <taxon>Tracheophyta</taxon>
        <taxon>Spermatophyta</taxon>
        <taxon>Magnoliopsida</taxon>
        <taxon>Liliopsida</taxon>
        <taxon>Poales</taxon>
        <taxon>Poaceae</taxon>
        <taxon>BOP clade</taxon>
        <taxon>Oryzoideae</taxon>
        <taxon>Oryzeae</taxon>
        <taxon>Oryzinae</taxon>
        <taxon>Oryza</taxon>
    </lineage>
</organism>
<dbReference type="Proteomes" id="UP000008021">
    <property type="component" value="Chromosome 7"/>
</dbReference>
<keyword evidence="3" id="KW-1185">Reference proteome</keyword>
<evidence type="ECO:0000313" key="3">
    <source>
        <dbReference type="Proteomes" id="UP000008021"/>
    </source>
</evidence>
<protein>
    <recommendedName>
        <fullName evidence="4">DUF834 domain-containing protein</fullName>
    </recommendedName>
</protein>
<sequence length="147" mass="13977">MAATGLPPGRRPLSGTERWRIAAVGGATAAAHPSEETADPAPPSSDLAISWLDPAGGCVVVGGRGRGAAAREGRQHRRDKAAATARVGSGGGGDDACTAAGGSCRGKEMCAGDGARAAGPGGSGASDDGGVRLDGGGAGGCRGCGLR</sequence>
<dbReference type="Gramene" id="OMERI07G01540.1">
    <property type="protein sequence ID" value="OMERI07G01540.1"/>
    <property type="gene ID" value="OMERI07G01540"/>
</dbReference>
<evidence type="ECO:0008006" key="4">
    <source>
        <dbReference type="Google" id="ProtNLM"/>
    </source>
</evidence>
<proteinExistence type="predicted"/>
<evidence type="ECO:0000256" key="1">
    <source>
        <dbReference type="SAM" id="MobiDB-lite"/>
    </source>
</evidence>
<evidence type="ECO:0000313" key="2">
    <source>
        <dbReference type="EnsemblPlants" id="OMERI07G01540.1"/>
    </source>
</evidence>
<accession>A0A0E0E7C3</accession>
<dbReference type="AlphaFoldDB" id="A0A0E0E7C3"/>
<dbReference type="HOGENOM" id="CLU_134080_0_0_1"/>
<feature type="compositionally biased region" description="Gly residues" evidence="1">
    <location>
        <begin position="132"/>
        <end position="147"/>
    </location>
</feature>
<feature type="region of interest" description="Disordered" evidence="1">
    <location>
        <begin position="113"/>
        <end position="147"/>
    </location>
</feature>
<feature type="region of interest" description="Disordered" evidence="1">
    <location>
        <begin position="25"/>
        <end position="49"/>
    </location>
</feature>